<dbReference type="FunFam" id="2.40.10.10:FF:000001">
    <property type="entry name" value="Periplasmic serine protease DegS"/>
    <property type="match status" value="1"/>
</dbReference>
<feature type="domain" description="PDZ" evidence="9">
    <location>
        <begin position="272"/>
        <end position="363"/>
    </location>
</feature>
<feature type="active site" description="Charge relay system" evidence="7">
    <location>
        <position position="154"/>
    </location>
</feature>
<feature type="binding site" evidence="8">
    <location>
        <begin position="226"/>
        <end position="228"/>
    </location>
    <ligand>
        <name>substrate</name>
    </ligand>
</feature>
<gene>
    <name evidence="10" type="ORF">K8I29_13255</name>
</gene>
<evidence type="ECO:0000256" key="6">
    <source>
        <dbReference type="ARBA" id="ARBA00022825"/>
    </source>
</evidence>
<keyword evidence="2" id="KW-0645">Protease</keyword>
<dbReference type="PRINTS" id="PR00834">
    <property type="entry name" value="PROTEASES2C"/>
</dbReference>
<feature type="active site" description="Charge relay system" evidence="7">
    <location>
        <position position="228"/>
    </location>
</feature>
<reference evidence="10" key="2">
    <citation type="submission" date="2021-08" db="EMBL/GenBank/DDBJ databases">
        <authorList>
            <person name="Dalcin Martins P."/>
        </authorList>
    </citation>
    <scope>NUCLEOTIDE SEQUENCE</scope>
    <source>
        <strain evidence="10">MAG_39</strain>
    </source>
</reference>
<dbReference type="InterPro" id="IPR001478">
    <property type="entry name" value="PDZ"/>
</dbReference>
<dbReference type="Proteomes" id="UP000705867">
    <property type="component" value="Unassembled WGS sequence"/>
</dbReference>
<dbReference type="EMBL" id="JAIOIV010000106">
    <property type="protein sequence ID" value="MBZ0157164.1"/>
    <property type="molecule type" value="Genomic_DNA"/>
</dbReference>
<dbReference type="InterPro" id="IPR036034">
    <property type="entry name" value="PDZ_sf"/>
</dbReference>
<feature type="active site" description="Charge relay system" evidence="7">
    <location>
        <position position="124"/>
    </location>
</feature>
<keyword evidence="5" id="KW-0378">Hydrolase</keyword>
<dbReference type="Gene3D" id="2.30.42.10">
    <property type="match status" value="2"/>
</dbReference>
<keyword evidence="3" id="KW-0732">Signal</keyword>
<protein>
    <submittedName>
        <fullName evidence="10">DegQ family serine endoprotease</fullName>
    </submittedName>
</protein>
<evidence type="ECO:0000256" key="2">
    <source>
        <dbReference type="ARBA" id="ARBA00022670"/>
    </source>
</evidence>
<sequence>MKGVDSMYAASGKHFTFPGVLIALALFLAFLLPGTAGAEITGKEASDILSRLGDAMAKVAEQVKPAVVNISTTRTIKTPRHPLFDDPAFRRFFGDGMSPQKRKATSLGSGIIASPDGYILTNNHVIDGADDILVKLSDNREFKGKVIGIDSKTDVAIIKIPEKNLPTITMGNSDTLKVGEMVIAVGNSFGLSHTITMGIISGLGRAGIGITDYEDFIQTDAAINPGNSGGALVNTRGELIGINTAIFSTSGGYQGIGFAIPVNMVKNIMESIISQGKVVRGWLGVQIQPLTAELAKQFKLKEESGVLLVDINEGGPAEKGGLQRGDVVVEFDGKKITDPFHFKNMVAATKPGRAVQIKVVRNGKTETLTVSVGELPIDPKVVSSAEFGNALRGVSVQDLTEEQLQKLNLQGKIRGVLVNNIGEDSPALGILNKGDIILEVNRKPVTSSKEYYAIASVADKDQDILLLIIRGGVKQYISVPAGGR</sequence>
<organism evidence="10 11">
    <name type="scientific">Candidatus Nitrobium versatile</name>
    <dbReference type="NCBI Taxonomy" id="2884831"/>
    <lineage>
        <taxon>Bacteria</taxon>
        <taxon>Pseudomonadati</taxon>
        <taxon>Nitrospirota</taxon>
        <taxon>Nitrospiria</taxon>
        <taxon>Nitrospirales</taxon>
        <taxon>Nitrospiraceae</taxon>
        <taxon>Candidatus Nitrobium</taxon>
    </lineage>
</organism>
<dbReference type="NCBIfam" id="TIGR02037">
    <property type="entry name" value="degP_htrA_DO"/>
    <property type="match status" value="1"/>
</dbReference>
<keyword evidence="6" id="KW-0720">Serine protease</keyword>
<dbReference type="Pfam" id="PF13180">
    <property type="entry name" value="PDZ_2"/>
    <property type="match status" value="2"/>
</dbReference>
<evidence type="ECO:0000256" key="1">
    <source>
        <dbReference type="ARBA" id="ARBA00010541"/>
    </source>
</evidence>
<dbReference type="InterPro" id="IPR001940">
    <property type="entry name" value="Peptidase_S1C"/>
</dbReference>
<accession>A0A953JEF7</accession>
<name>A0A953JEF7_9BACT</name>
<dbReference type="PROSITE" id="PS50106">
    <property type="entry name" value="PDZ"/>
    <property type="match status" value="2"/>
</dbReference>
<evidence type="ECO:0000256" key="7">
    <source>
        <dbReference type="PIRSR" id="PIRSR611782-1"/>
    </source>
</evidence>
<evidence type="ECO:0000256" key="5">
    <source>
        <dbReference type="ARBA" id="ARBA00022801"/>
    </source>
</evidence>
<proteinExistence type="inferred from homology"/>
<comment type="caution">
    <text evidence="10">The sequence shown here is derived from an EMBL/GenBank/DDBJ whole genome shotgun (WGS) entry which is preliminary data.</text>
</comment>
<evidence type="ECO:0000313" key="10">
    <source>
        <dbReference type="EMBL" id="MBZ0157164.1"/>
    </source>
</evidence>
<feature type="binding site" evidence="8">
    <location>
        <position position="124"/>
    </location>
    <ligand>
        <name>substrate</name>
    </ligand>
</feature>
<feature type="binding site" evidence="8">
    <location>
        <position position="154"/>
    </location>
    <ligand>
        <name>substrate</name>
    </ligand>
</feature>
<dbReference type="PANTHER" id="PTHR22939">
    <property type="entry name" value="SERINE PROTEASE FAMILY S1C HTRA-RELATED"/>
    <property type="match status" value="1"/>
</dbReference>
<dbReference type="Gene3D" id="2.40.10.120">
    <property type="match status" value="1"/>
</dbReference>
<evidence type="ECO:0000313" key="11">
    <source>
        <dbReference type="Proteomes" id="UP000705867"/>
    </source>
</evidence>
<dbReference type="SMART" id="SM00228">
    <property type="entry name" value="PDZ"/>
    <property type="match status" value="2"/>
</dbReference>
<evidence type="ECO:0000256" key="3">
    <source>
        <dbReference type="ARBA" id="ARBA00022729"/>
    </source>
</evidence>
<dbReference type="InterPro" id="IPR011782">
    <property type="entry name" value="Pept_S1C_Do"/>
</dbReference>
<comment type="similarity">
    <text evidence="1">Belongs to the peptidase S1C family.</text>
</comment>
<dbReference type="PANTHER" id="PTHR22939:SF129">
    <property type="entry name" value="SERINE PROTEASE HTRA2, MITOCHONDRIAL"/>
    <property type="match status" value="1"/>
</dbReference>
<evidence type="ECO:0000256" key="4">
    <source>
        <dbReference type="ARBA" id="ARBA00022737"/>
    </source>
</evidence>
<dbReference type="SUPFAM" id="SSF50156">
    <property type="entry name" value="PDZ domain-like"/>
    <property type="match status" value="2"/>
</dbReference>
<dbReference type="SUPFAM" id="SSF50494">
    <property type="entry name" value="Trypsin-like serine proteases"/>
    <property type="match status" value="1"/>
</dbReference>
<dbReference type="CDD" id="cd10839">
    <property type="entry name" value="cpPDZ1_DegP-like"/>
    <property type="match status" value="1"/>
</dbReference>
<feature type="domain" description="PDZ" evidence="9">
    <location>
        <begin position="393"/>
        <end position="472"/>
    </location>
</feature>
<dbReference type="InterPro" id="IPR009003">
    <property type="entry name" value="Peptidase_S1_PA"/>
</dbReference>
<evidence type="ECO:0000256" key="8">
    <source>
        <dbReference type="PIRSR" id="PIRSR611782-2"/>
    </source>
</evidence>
<dbReference type="GO" id="GO:0004252">
    <property type="term" value="F:serine-type endopeptidase activity"/>
    <property type="evidence" value="ECO:0007669"/>
    <property type="project" value="InterPro"/>
</dbReference>
<keyword evidence="4" id="KW-0677">Repeat</keyword>
<reference evidence="10" key="1">
    <citation type="journal article" date="2021" name="bioRxiv">
        <title>Unraveling nitrogen, sulfur and carbon metabolic pathways and microbial community transcriptional responses to substrate deprivation and toxicity stresses in a bioreactor mimicking anoxic brackish coastal sediment conditions.</title>
        <authorList>
            <person name="Martins P.D."/>
            <person name="Echeveste M.J."/>
            <person name="Arshad A."/>
            <person name="Kurth J."/>
            <person name="Ouboter H."/>
            <person name="Jetten M.S.M."/>
            <person name="Welte C.U."/>
        </authorList>
    </citation>
    <scope>NUCLEOTIDE SEQUENCE</scope>
    <source>
        <strain evidence="10">MAG_39</strain>
    </source>
</reference>
<dbReference type="Pfam" id="PF13365">
    <property type="entry name" value="Trypsin_2"/>
    <property type="match status" value="1"/>
</dbReference>
<dbReference type="GO" id="GO:0006508">
    <property type="term" value="P:proteolysis"/>
    <property type="evidence" value="ECO:0007669"/>
    <property type="project" value="UniProtKB-KW"/>
</dbReference>
<evidence type="ECO:0000259" key="9">
    <source>
        <dbReference type="PROSITE" id="PS50106"/>
    </source>
</evidence>
<dbReference type="AlphaFoldDB" id="A0A953JEF7"/>